<comment type="caution">
    <text evidence="2">The sequence shown here is derived from an EMBL/GenBank/DDBJ whole genome shotgun (WGS) entry which is preliminary data.</text>
</comment>
<dbReference type="EMBL" id="BNCK01000007">
    <property type="protein sequence ID" value="GHF99231.1"/>
    <property type="molecule type" value="Genomic_DNA"/>
</dbReference>
<evidence type="ECO:0000313" key="2">
    <source>
        <dbReference type="EMBL" id="GHF99231.1"/>
    </source>
</evidence>
<dbReference type="RefSeq" id="WP_189772128.1">
    <property type="nucleotide sequence ID" value="NZ_BNCK01000007.1"/>
</dbReference>
<accession>A0A919ENE4</accession>
<feature type="domain" description="BioF2-like acetyltransferase" evidence="1">
    <location>
        <begin position="162"/>
        <end position="300"/>
    </location>
</feature>
<dbReference type="InterPro" id="IPR016181">
    <property type="entry name" value="Acyl_CoA_acyltransferase"/>
</dbReference>
<dbReference type="Proteomes" id="UP000623842">
    <property type="component" value="Unassembled WGS sequence"/>
</dbReference>
<dbReference type="SUPFAM" id="SSF55729">
    <property type="entry name" value="Acyl-CoA N-acyltransferases (Nat)"/>
    <property type="match status" value="1"/>
</dbReference>
<evidence type="ECO:0000313" key="3">
    <source>
        <dbReference type="Proteomes" id="UP000623842"/>
    </source>
</evidence>
<dbReference type="AlphaFoldDB" id="A0A919ENE4"/>
<dbReference type="InterPro" id="IPR038740">
    <property type="entry name" value="BioF2-like_GNAT_dom"/>
</dbReference>
<dbReference type="Pfam" id="PF13480">
    <property type="entry name" value="Acetyltransf_6"/>
    <property type="match status" value="1"/>
</dbReference>
<name>A0A919ENE4_9GAMM</name>
<proteinExistence type="predicted"/>
<keyword evidence="3" id="KW-1185">Reference proteome</keyword>
<evidence type="ECO:0000259" key="1">
    <source>
        <dbReference type="Pfam" id="PF13480"/>
    </source>
</evidence>
<sequence>MTYHYRVIELSELCPEVWQQQFVPKYFEHTLHWLLATDRYLNNDNVCQAHTLWQAGELVAALPLINTKNSSGMIQLANLTSFYSCEAKIFTKDDKEHFKHKLLHHIVNNNVWHQLLLGPLDQLESKVIVQIPVFKRKVAIQHNWFETDINSYEHYLSERPSRLKNTIKRKLKKAQSLGVNIEYAVDLQSFDKLFAHYQEIYQLSWKGDEYSYAFIREMCLEALKANKLCFAMLTIDKKPAAAQIWFIENRCASIFKLAYDPHFQHLSVGSLLSADMSKCAIEKFGVLTIDFGMGNEAYKQEWMSQSRLRSSYLLFNCRTFFGILSWLKRGFLPTLKHLLTSILRKKND</sequence>
<reference evidence="2" key="1">
    <citation type="journal article" date="2014" name="Int. J. Syst. Evol. Microbiol.">
        <title>Complete genome sequence of Corynebacterium casei LMG S-19264T (=DSM 44701T), isolated from a smear-ripened cheese.</title>
        <authorList>
            <consortium name="US DOE Joint Genome Institute (JGI-PGF)"/>
            <person name="Walter F."/>
            <person name="Albersmeier A."/>
            <person name="Kalinowski J."/>
            <person name="Ruckert C."/>
        </authorList>
    </citation>
    <scope>NUCLEOTIDE SEQUENCE</scope>
    <source>
        <strain evidence="2">KCTC 42731</strain>
    </source>
</reference>
<reference evidence="2" key="2">
    <citation type="submission" date="2020-09" db="EMBL/GenBank/DDBJ databases">
        <authorList>
            <person name="Sun Q."/>
            <person name="Kim S."/>
        </authorList>
    </citation>
    <scope>NUCLEOTIDE SEQUENCE</scope>
    <source>
        <strain evidence="2">KCTC 42731</strain>
    </source>
</reference>
<gene>
    <name evidence="2" type="ORF">GCM10017161_29540</name>
</gene>
<dbReference type="Gene3D" id="3.40.630.30">
    <property type="match status" value="1"/>
</dbReference>
<organism evidence="2 3">
    <name type="scientific">Thalassotalea marina</name>
    <dbReference type="NCBI Taxonomy" id="1673741"/>
    <lineage>
        <taxon>Bacteria</taxon>
        <taxon>Pseudomonadati</taxon>
        <taxon>Pseudomonadota</taxon>
        <taxon>Gammaproteobacteria</taxon>
        <taxon>Alteromonadales</taxon>
        <taxon>Colwelliaceae</taxon>
        <taxon>Thalassotalea</taxon>
    </lineage>
</organism>
<protein>
    <recommendedName>
        <fullName evidence="1">BioF2-like acetyltransferase domain-containing protein</fullName>
    </recommendedName>
</protein>